<name>A0A915NT55_9BILA</name>
<dbReference type="CDD" id="cd00637">
    <property type="entry name" value="7tm_classA_rhodopsin-like"/>
    <property type="match status" value="1"/>
</dbReference>
<dbReference type="InterPro" id="IPR019424">
    <property type="entry name" value="7TM_GPCR_Srsx"/>
</dbReference>
<sequence length="339" mass="38341">MLFNLYSQYNDTGFSWALTLSTLPIVAVAFPGMFMNIALIWVTITKSKFHGTSNILLAQCAFYEIIHEIGILIMFYFNLMGINFLTYSQTVAVFFIPIFAASGIGPLFVFTGLDRMLCVIFPTFPNQIRPRIYLILISVICASYCAIFPVGFYWFNNIDPDTLVPPTFNDIFSRGTFGTIYTYSCFILYNIAIILYVAVGILVKIKSDASSSQHLNCRLYRSLLIIIIFNLGGYYIMRVFSFWIYPLLTNQINAWFIRKAVSILLNISAASNAPVLYFTSSDYKTAFIQIFTNIPLLKSKISPNINAATGHTAAVNRLQIQQKLMATQNANQIYPIPLK</sequence>
<keyword evidence="3 5" id="KW-1133">Transmembrane helix</keyword>
<comment type="subcellular location">
    <subcellularLocation>
        <location evidence="1">Membrane</location>
    </subcellularLocation>
</comment>
<evidence type="ECO:0000313" key="7">
    <source>
        <dbReference type="WBParaSite" id="scf7180000420686.g5619"/>
    </source>
</evidence>
<feature type="transmembrane region" description="Helical" evidence="5">
    <location>
        <begin position="256"/>
        <end position="278"/>
    </location>
</feature>
<dbReference type="AlphaFoldDB" id="A0A915NT55"/>
<evidence type="ECO:0000256" key="1">
    <source>
        <dbReference type="ARBA" id="ARBA00004370"/>
    </source>
</evidence>
<feature type="transmembrane region" description="Helical" evidence="5">
    <location>
        <begin position="223"/>
        <end position="244"/>
    </location>
</feature>
<evidence type="ECO:0000256" key="3">
    <source>
        <dbReference type="ARBA" id="ARBA00022989"/>
    </source>
</evidence>
<dbReference type="InterPro" id="IPR000276">
    <property type="entry name" value="GPCR_Rhodpsn"/>
</dbReference>
<protein>
    <submittedName>
        <fullName evidence="7">G_PROTEIN_RECEP_F1_2 domain-containing protein</fullName>
    </submittedName>
</protein>
<dbReference type="SMART" id="SM01381">
    <property type="entry name" value="7TM_GPCR_Srsx"/>
    <property type="match status" value="1"/>
</dbReference>
<evidence type="ECO:0000313" key="6">
    <source>
        <dbReference type="Proteomes" id="UP000887560"/>
    </source>
</evidence>
<dbReference type="Gene3D" id="1.20.1070.10">
    <property type="entry name" value="Rhodopsin 7-helix transmembrane proteins"/>
    <property type="match status" value="1"/>
</dbReference>
<keyword evidence="2 5" id="KW-0812">Transmembrane</keyword>
<dbReference type="GO" id="GO:0016020">
    <property type="term" value="C:membrane"/>
    <property type="evidence" value="ECO:0007669"/>
    <property type="project" value="UniProtKB-SubCell"/>
</dbReference>
<feature type="transmembrane region" description="Helical" evidence="5">
    <location>
        <begin position="132"/>
        <end position="155"/>
    </location>
</feature>
<reference evidence="7" key="1">
    <citation type="submission" date="2022-11" db="UniProtKB">
        <authorList>
            <consortium name="WormBaseParasite"/>
        </authorList>
    </citation>
    <scope>IDENTIFICATION</scope>
</reference>
<evidence type="ECO:0000256" key="4">
    <source>
        <dbReference type="ARBA" id="ARBA00023136"/>
    </source>
</evidence>
<evidence type="ECO:0000256" key="2">
    <source>
        <dbReference type="ARBA" id="ARBA00022692"/>
    </source>
</evidence>
<dbReference type="WBParaSite" id="scf7180000420686.g5619">
    <property type="protein sequence ID" value="scf7180000420686.g5619"/>
    <property type="gene ID" value="scf7180000420686.g5619"/>
</dbReference>
<dbReference type="SUPFAM" id="SSF81321">
    <property type="entry name" value="Family A G protein-coupled receptor-like"/>
    <property type="match status" value="1"/>
</dbReference>
<keyword evidence="6" id="KW-1185">Reference proteome</keyword>
<dbReference type="PANTHER" id="PTHR23360">
    <property type="entry name" value="G-PROTEIN COUPLED RECEPTORS FAMILY 1 PROFILE DOMAIN-CONTAINING PROTEIN-RELATED"/>
    <property type="match status" value="1"/>
</dbReference>
<evidence type="ECO:0000256" key="5">
    <source>
        <dbReference type="SAM" id="Phobius"/>
    </source>
</evidence>
<feature type="transmembrane region" description="Helical" evidence="5">
    <location>
        <begin position="180"/>
        <end position="203"/>
    </location>
</feature>
<feature type="transmembrane region" description="Helical" evidence="5">
    <location>
        <begin position="56"/>
        <end position="79"/>
    </location>
</feature>
<proteinExistence type="predicted"/>
<organism evidence="6 7">
    <name type="scientific">Meloidogyne floridensis</name>
    <dbReference type="NCBI Taxonomy" id="298350"/>
    <lineage>
        <taxon>Eukaryota</taxon>
        <taxon>Metazoa</taxon>
        <taxon>Ecdysozoa</taxon>
        <taxon>Nematoda</taxon>
        <taxon>Chromadorea</taxon>
        <taxon>Rhabditida</taxon>
        <taxon>Tylenchina</taxon>
        <taxon>Tylenchomorpha</taxon>
        <taxon>Tylenchoidea</taxon>
        <taxon>Meloidogynidae</taxon>
        <taxon>Meloidogyninae</taxon>
        <taxon>Meloidogyne</taxon>
    </lineage>
</organism>
<dbReference type="PANTHER" id="PTHR23360:SF5">
    <property type="entry name" value="G-PROTEIN COUPLED RECEPTORS FAMILY 1 PROFILE DOMAIN-CONTAINING PROTEIN"/>
    <property type="match status" value="1"/>
</dbReference>
<dbReference type="InterPro" id="IPR047130">
    <property type="entry name" value="7TM_GPCR_Srsx_nematod"/>
</dbReference>
<dbReference type="Pfam" id="PF10320">
    <property type="entry name" value="7TM_GPCR_Srsx"/>
    <property type="match status" value="1"/>
</dbReference>
<feature type="transmembrane region" description="Helical" evidence="5">
    <location>
        <begin position="91"/>
        <end position="111"/>
    </location>
</feature>
<dbReference type="Proteomes" id="UP000887560">
    <property type="component" value="Unplaced"/>
</dbReference>
<keyword evidence="4 5" id="KW-0472">Membrane</keyword>
<accession>A0A915NT55</accession>
<dbReference type="GO" id="GO:0004930">
    <property type="term" value="F:G protein-coupled receptor activity"/>
    <property type="evidence" value="ECO:0007669"/>
    <property type="project" value="InterPro"/>
</dbReference>
<feature type="transmembrane region" description="Helical" evidence="5">
    <location>
        <begin position="20"/>
        <end position="44"/>
    </location>
</feature>